<dbReference type="Pfam" id="PF22486">
    <property type="entry name" value="MATH_2"/>
    <property type="match status" value="1"/>
</dbReference>
<dbReference type="PROSITE" id="PS50097">
    <property type="entry name" value="BTB"/>
    <property type="match status" value="1"/>
</dbReference>
<gene>
    <name evidence="6" type="ORF">URODEC1_LOCUS89156</name>
</gene>
<dbReference type="SUPFAM" id="SSF54695">
    <property type="entry name" value="POZ domain"/>
    <property type="match status" value="1"/>
</dbReference>
<dbReference type="SMART" id="SM00225">
    <property type="entry name" value="BTB"/>
    <property type="match status" value="1"/>
</dbReference>
<dbReference type="EMBL" id="OZ075145">
    <property type="protein sequence ID" value="CAL5046130.1"/>
    <property type="molecule type" value="Genomic_DNA"/>
</dbReference>
<proteinExistence type="inferred from homology"/>
<evidence type="ECO:0000259" key="5">
    <source>
        <dbReference type="PROSITE" id="PS50144"/>
    </source>
</evidence>
<dbReference type="InterPro" id="IPR008974">
    <property type="entry name" value="TRAF-like"/>
</dbReference>
<feature type="compositionally biased region" description="Polar residues" evidence="3">
    <location>
        <begin position="9"/>
        <end position="24"/>
    </location>
</feature>
<name>A0ABC9DVY8_9POAL</name>
<dbReference type="InterPro" id="IPR056423">
    <property type="entry name" value="BACK_BPM_SPOP"/>
</dbReference>
<dbReference type="Pfam" id="PF24570">
    <property type="entry name" value="BACK_BPM_SPOP"/>
    <property type="match status" value="1"/>
</dbReference>
<accession>A0ABC9DVY8</accession>
<dbReference type="InterPro" id="IPR045005">
    <property type="entry name" value="BPM1-6"/>
</dbReference>
<feature type="region of interest" description="Disordered" evidence="3">
    <location>
        <begin position="1"/>
        <end position="26"/>
    </location>
</feature>
<evidence type="ECO:0000259" key="4">
    <source>
        <dbReference type="PROSITE" id="PS50097"/>
    </source>
</evidence>
<dbReference type="Gene3D" id="2.60.210.10">
    <property type="entry name" value="Apoptosis, Tumor Necrosis Factor Receptor Associated Protein 2, Chain A"/>
    <property type="match status" value="1"/>
</dbReference>
<dbReference type="PANTHER" id="PTHR26379">
    <property type="entry name" value="BTB/POZ AND MATH DOMAIN-CONTAINING PROTEIN 1"/>
    <property type="match status" value="1"/>
</dbReference>
<dbReference type="Gene3D" id="1.25.40.420">
    <property type="match status" value="1"/>
</dbReference>
<keyword evidence="7" id="KW-1185">Reference proteome</keyword>
<evidence type="ECO:0000256" key="2">
    <source>
        <dbReference type="ARBA" id="ARBA00010846"/>
    </source>
</evidence>
<dbReference type="InterPro" id="IPR000210">
    <property type="entry name" value="BTB/POZ_dom"/>
</dbReference>
<evidence type="ECO:0000313" key="7">
    <source>
        <dbReference type="Proteomes" id="UP001497457"/>
    </source>
</evidence>
<feature type="domain" description="BTB" evidence="4">
    <location>
        <begin position="199"/>
        <end position="282"/>
    </location>
</feature>
<dbReference type="CDD" id="cd00121">
    <property type="entry name" value="MATH"/>
    <property type="match status" value="1"/>
</dbReference>
<sequence>MASAAAVSGISSRPGTRTASTSAPETARGTHVFKIAGYSLHRGIGVGKFVRSVTFAVGGHDWCLRFYPDGSNSSGDNAASVGLFLELTNPHKAEVRALFEFRLVDQATGQSTAFSHPYQVTPVVFARNKNRSELEASPFLRDDCLVADCHVTVIVTEPRVQQEPAAAIGRRPGVEVRVQVPPSNLSDNLRRLLEERRGADVTFKVEDEVFHVHKVILAARSPVAWLHFVYTDTNTMPDDMGELDGGGKEMAGHLLVAADRYAMERLKLMCEDVLCKSLNVENVAVMLALDDQHHCKALGDACAEFVASSDRIGNVVASQGYVHLKRVCPVVLVDMLERVAKCLQRCRR</sequence>
<dbReference type="Gene3D" id="3.30.710.10">
    <property type="entry name" value="Potassium Channel Kv1.1, Chain A"/>
    <property type="match status" value="2"/>
</dbReference>
<evidence type="ECO:0000256" key="3">
    <source>
        <dbReference type="SAM" id="MobiDB-lite"/>
    </source>
</evidence>
<dbReference type="InterPro" id="IPR002083">
    <property type="entry name" value="MATH/TRAF_dom"/>
</dbReference>
<feature type="domain" description="MATH" evidence="5">
    <location>
        <begin position="28"/>
        <end position="151"/>
    </location>
</feature>
<dbReference type="PROSITE" id="PS50144">
    <property type="entry name" value="MATH"/>
    <property type="match status" value="1"/>
</dbReference>
<dbReference type="Proteomes" id="UP001497457">
    <property type="component" value="Chromosome 35b"/>
</dbReference>
<comment type="pathway">
    <text evidence="1">Protein modification; protein ubiquitination.</text>
</comment>
<dbReference type="Pfam" id="PF00651">
    <property type="entry name" value="BTB"/>
    <property type="match status" value="1"/>
</dbReference>
<comment type="similarity">
    <text evidence="2">Belongs to the Tdpoz family.</text>
</comment>
<dbReference type="AlphaFoldDB" id="A0ABC9DVY8"/>
<organism evidence="6 7">
    <name type="scientific">Urochloa decumbens</name>
    <dbReference type="NCBI Taxonomy" id="240449"/>
    <lineage>
        <taxon>Eukaryota</taxon>
        <taxon>Viridiplantae</taxon>
        <taxon>Streptophyta</taxon>
        <taxon>Embryophyta</taxon>
        <taxon>Tracheophyta</taxon>
        <taxon>Spermatophyta</taxon>
        <taxon>Magnoliopsida</taxon>
        <taxon>Liliopsida</taxon>
        <taxon>Poales</taxon>
        <taxon>Poaceae</taxon>
        <taxon>PACMAD clade</taxon>
        <taxon>Panicoideae</taxon>
        <taxon>Panicodae</taxon>
        <taxon>Paniceae</taxon>
        <taxon>Melinidinae</taxon>
        <taxon>Urochloa</taxon>
    </lineage>
</organism>
<dbReference type="InterPro" id="IPR011333">
    <property type="entry name" value="SKP1/BTB/POZ_sf"/>
</dbReference>
<reference evidence="6" key="1">
    <citation type="submission" date="2024-10" db="EMBL/GenBank/DDBJ databases">
        <authorList>
            <person name="Ryan C."/>
        </authorList>
    </citation>
    <scope>NUCLEOTIDE SEQUENCE [LARGE SCALE GENOMIC DNA]</scope>
</reference>
<dbReference type="PANTHER" id="PTHR26379:SF458">
    <property type="entry name" value="BTB DOMAIN-CONTAINING PROTEIN"/>
    <property type="match status" value="1"/>
</dbReference>
<evidence type="ECO:0000313" key="6">
    <source>
        <dbReference type="EMBL" id="CAL5046130.1"/>
    </source>
</evidence>
<protein>
    <submittedName>
        <fullName evidence="6">Uncharacterized protein</fullName>
    </submittedName>
</protein>
<dbReference type="SUPFAM" id="SSF49599">
    <property type="entry name" value="TRAF domain-like"/>
    <property type="match status" value="1"/>
</dbReference>
<evidence type="ECO:0000256" key="1">
    <source>
        <dbReference type="ARBA" id="ARBA00004906"/>
    </source>
</evidence>